<feature type="transmembrane region" description="Helical" evidence="10">
    <location>
        <begin position="767"/>
        <end position="791"/>
    </location>
</feature>
<dbReference type="OrthoDB" id="8061355at2759"/>
<feature type="signal peptide" evidence="11">
    <location>
        <begin position="1"/>
        <end position="21"/>
    </location>
</feature>
<feature type="transmembrane region" description="Helical" evidence="10">
    <location>
        <begin position="1373"/>
        <end position="1391"/>
    </location>
</feature>
<evidence type="ECO:0000256" key="6">
    <source>
        <dbReference type="ARBA" id="ARBA00022741"/>
    </source>
</evidence>
<dbReference type="GO" id="GO:0005506">
    <property type="term" value="F:iron ion binding"/>
    <property type="evidence" value="ECO:0007669"/>
    <property type="project" value="InterPro"/>
</dbReference>
<dbReference type="InterPro" id="IPR036396">
    <property type="entry name" value="Cyt_P450_sf"/>
</dbReference>
<dbReference type="GO" id="GO:0140359">
    <property type="term" value="F:ABC-type transporter activity"/>
    <property type="evidence" value="ECO:0007669"/>
    <property type="project" value="InterPro"/>
</dbReference>
<keyword evidence="6" id="KW-0547">Nucleotide-binding</keyword>
<dbReference type="InterPro" id="IPR026082">
    <property type="entry name" value="ABCA"/>
</dbReference>
<dbReference type="GO" id="GO:0016887">
    <property type="term" value="F:ATP hydrolysis activity"/>
    <property type="evidence" value="ECO:0007669"/>
    <property type="project" value="InterPro"/>
</dbReference>
<evidence type="ECO:0000259" key="12">
    <source>
        <dbReference type="PROSITE" id="PS50893"/>
    </source>
</evidence>
<dbReference type="Pfam" id="PF00067">
    <property type="entry name" value="p450"/>
    <property type="match status" value="1"/>
</dbReference>
<protein>
    <submittedName>
        <fullName evidence="13">ABC transporter</fullName>
    </submittedName>
</protein>
<feature type="domain" description="ABC transporter" evidence="12">
    <location>
        <begin position="857"/>
        <end position="1094"/>
    </location>
</feature>
<dbReference type="InterPro" id="IPR027417">
    <property type="entry name" value="P-loop_NTPase"/>
</dbReference>
<comment type="cofactor">
    <cofactor evidence="1 9">
        <name>heme</name>
        <dbReference type="ChEBI" id="CHEBI:30413"/>
    </cofactor>
</comment>
<keyword evidence="10" id="KW-0812">Transmembrane</keyword>
<evidence type="ECO:0000256" key="8">
    <source>
        <dbReference type="ARBA" id="ARBA00023004"/>
    </source>
</evidence>
<keyword evidence="5" id="KW-0677">Repeat</keyword>
<evidence type="ECO:0000256" key="9">
    <source>
        <dbReference type="PIRSR" id="PIRSR602403-1"/>
    </source>
</evidence>
<keyword evidence="11" id="KW-0732">Signal</keyword>
<dbReference type="SUPFAM" id="SSF48264">
    <property type="entry name" value="Cytochrome P450"/>
    <property type="match status" value="1"/>
</dbReference>
<keyword evidence="8 9" id="KW-0408">Iron</keyword>
<evidence type="ECO:0000256" key="11">
    <source>
        <dbReference type="SAM" id="SignalP"/>
    </source>
</evidence>
<evidence type="ECO:0000313" key="14">
    <source>
        <dbReference type="Proteomes" id="UP000767238"/>
    </source>
</evidence>
<dbReference type="SUPFAM" id="SSF52540">
    <property type="entry name" value="P-loop containing nucleoside triphosphate hydrolases"/>
    <property type="match status" value="2"/>
</dbReference>
<comment type="similarity">
    <text evidence="2">Belongs to the cytochrome P450 family.</text>
</comment>
<dbReference type="GO" id="GO:0004497">
    <property type="term" value="F:monooxygenase activity"/>
    <property type="evidence" value="ECO:0007669"/>
    <property type="project" value="InterPro"/>
</dbReference>
<dbReference type="GO" id="GO:0005319">
    <property type="term" value="F:lipid transporter activity"/>
    <property type="evidence" value="ECO:0007669"/>
    <property type="project" value="TreeGrafter"/>
</dbReference>
<evidence type="ECO:0000256" key="2">
    <source>
        <dbReference type="ARBA" id="ARBA00010617"/>
    </source>
</evidence>
<keyword evidence="9" id="KW-0349">Heme</keyword>
<dbReference type="SMART" id="SM00382">
    <property type="entry name" value="AAA"/>
    <property type="match status" value="2"/>
</dbReference>
<feature type="transmembrane region" description="Helical" evidence="10">
    <location>
        <begin position="811"/>
        <end position="834"/>
    </location>
</feature>
<feature type="transmembrane region" description="Helical" evidence="10">
    <location>
        <begin position="1512"/>
        <end position="1535"/>
    </location>
</feature>
<dbReference type="CDD" id="cd11040">
    <property type="entry name" value="CYP7_CYP8-like"/>
    <property type="match status" value="1"/>
</dbReference>
<reference evidence="13" key="2">
    <citation type="submission" date="2021-08" db="EMBL/GenBank/DDBJ databases">
        <authorList>
            <person name="Gostincar C."/>
            <person name="Sun X."/>
            <person name="Song Z."/>
            <person name="Gunde-Cimerman N."/>
        </authorList>
    </citation>
    <scope>NUCLEOTIDE SEQUENCE</scope>
    <source>
        <strain evidence="13">EXF-8016</strain>
    </source>
</reference>
<keyword evidence="4 9" id="KW-0479">Metal-binding</keyword>
<dbReference type="Gene3D" id="3.40.50.300">
    <property type="entry name" value="P-loop containing nucleotide triphosphate hydrolases"/>
    <property type="match status" value="2"/>
</dbReference>
<dbReference type="InterPro" id="IPR002403">
    <property type="entry name" value="Cyt_P450_E_grp-IV"/>
</dbReference>
<dbReference type="Pfam" id="PF00005">
    <property type="entry name" value="ABC_tran"/>
    <property type="match status" value="2"/>
</dbReference>
<feature type="transmembrane region" description="Helical" evidence="10">
    <location>
        <begin position="689"/>
        <end position="707"/>
    </location>
</feature>
<feature type="transmembrane region" description="Helical" evidence="10">
    <location>
        <begin position="1214"/>
        <end position="1235"/>
    </location>
</feature>
<evidence type="ECO:0000256" key="3">
    <source>
        <dbReference type="ARBA" id="ARBA00022448"/>
    </source>
</evidence>
<dbReference type="PRINTS" id="PR00465">
    <property type="entry name" value="EP450IV"/>
</dbReference>
<dbReference type="PANTHER" id="PTHR19229">
    <property type="entry name" value="ATP-BINDING CASSETTE TRANSPORTER SUBFAMILY A ABCA"/>
    <property type="match status" value="1"/>
</dbReference>
<dbReference type="Proteomes" id="UP000767238">
    <property type="component" value="Unassembled WGS sequence"/>
</dbReference>
<name>A0A9P8GB45_AURME</name>
<dbReference type="GO" id="GO:0005524">
    <property type="term" value="F:ATP binding"/>
    <property type="evidence" value="ECO:0007669"/>
    <property type="project" value="UniProtKB-KW"/>
</dbReference>
<feature type="transmembrane region" description="Helical" evidence="10">
    <location>
        <begin position="1556"/>
        <end position="1580"/>
    </location>
</feature>
<dbReference type="GO" id="GO:0016020">
    <property type="term" value="C:membrane"/>
    <property type="evidence" value="ECO:0007669"/>
    <property type="project" value="UniProtKB-SubCell"/>
</dbReference>
<reference evidence="13" key="1">
    <citation type="journal article" date="2021" name="J Fungi (Basel)">
        <title>Virulence traits and population genomics of the black yeast Aureobasidium melanogenum.</title>
        <authorList>
            <person name="Cernosa A."/>
            <person name="Sun X."/>
            <person name="Gostincar C."/>
            <person name="Fang C."/>
            <person name="Gunde-Cimerman N."/>
            <person name="Song Z."/>
        </authorList>
    </citation>
    <scope>NUCLEOTIDE SEQUENCE</scope>
    <source>
        <strain evidence="13">EXF-8016</strain>
    </source>
</reference>
<feature type="non-terminal residue" evidence="13">
    <location>
        <position position="1"/>
    </location>
</feature>
<feature type="transmembrane region" description="Helical" evidence="10">
    <location>
        <begin position="1412"/>
        <end position="1438"/>
    </location>
</feature>
<dbReference type="GO" id="GO:0016705">
    <property type="term" value="F:oxidoreductase activity, acting on paired donors, with incorporation or reduction of molecular oxygen"/>
    <property type="evidence" value="ECO:0007669"/>
    <property type="project" value="InterPro"/>
</dbReference>
<evidence type="ECO:0000256" key="4">
    <source>
        <dbReference type="ARBA" id="ARBA00022723"/>
    </source>
</evidence>
<accession>A0A9P8GB45</accession>
<feature type="transmembrane region" description="Helical" evidence="10">
    <location>
        <begin position="628"/>
        <end position="648"/>
    </location>
</feature>
<dbReference type="InterPro" id="IPR017871">
    <property type="entry name" value="ABC_transporter-like_CS"/>
</dbReference>
<feature type="binding site" description="axial binding residue" evidence="9">
    <location>
        <position position="427"/>
    </location>
    <ligand>
        <name>heme</name>
        <dbReference type="ChEBI" id="CHEBI:30413"/>
    </ligand>
    <ligandPart>
        <name>Fe</name>
        <dbReference type="ChEBI" id="CHEBI:18248"/>
    </ligandPart>
</feature>
<keyword evidence="10" id="KW-1133">Transmembrane helix</keyword>
<dbReference type="InterPro" id="IPR001128">
    <property type="entry name" value="Cyt_P450"/>
</dbReference>
<dbReference type="EMBL" id="JAHFYH010000057">
    <property type="protein sequence ID" value="KAH0217288.1"/>
    <property type="molecule type" value="Genomic_DNA"/>
</dbReference>
<feature type="chain" id="PRO_5040317905" evidence="11">
    <location>
        <begin position="22"/>
        <end position="1989"/>
    </location>
</feature>
<dbReference type="GO" id="GO:0020037">
    <property type="term" value="F:heme binding"/>
    <property type="evidence" value="ECO:0007669"/>
    <property type="project" value="InterPro"/>
</dbReference>
<dbReference type="PROSITE" id="PS50893">
    <property type="entry name" value="ABC_TRANSPORTER_2"/>
    <property type="match status" value="2"/>
</dbReference>
<feature type="transmembrane region" description="Helical" evidence="10">
    <location>
        <begin position="1450"/>
        <end position="1472"/>
    </location>
</feature>
<dbReference type="FunFam" id="3.40.50.300:FF:001345">
    <property type="entry name" value="Related to ABC transporter"/>
    <property type="match status" value="1"/>
</dbReference>
<evidence type="ECO:0000256" key="1">
    <source>
        <dbReference type="ARBA" id="ARBA00001971"/>
    </source>
</evidence>
<dbReference type="PROSITE" id="PS00211">
    <property type="entry name" value="ABC_TRANSPORTER_1"/>
    <property type="match status" value="2"/>
</dbReference>
<comment type="caution">
    <text evidence="13">The sequence shown here is derived from an EMBL/GenBank/DDBJ whole genome shotgun (WGS) entry which is preliminary data.</text>
</comment>
<gene>
    <name evidence="13" type="ORF">KCV03_g7138</name>
</gene>
<dbReference type="InterPro" id="IPR003439">
    <property type="entry name" value="ABC_transporter-like_ATP-bd"/>
</dbReference>
<dbReference type="InterPro" id="IPR003593">
    <property type="entry name" value="AAA+_ATPase"/>
</dbReference>
<keyword evidence="7" id="KW-0067">ATP-binding</keyword>
<evidence type="ECO:0000256" key="7">
    <source>
        <dbReference type="ARBA" id="ARBA00022840"/>
    </source>
</evidence>
<feature type="transmembrane region" description="Helical" evidence="10">
    <location>
        <begin position="1479"/>
        <end position="1500"/>
    </location>
</feature>
<feature type="domain" description="ABC transporter" evidence="12">
    <location>
        <begin position="1622"/>
        <end position="1847"/>
    </location>
</feature>
<evidence type="ECO:0000256" key="5">
    <source>
        <dbReference type="ARBA" id="ARBA00022737"/>
    </source>
</evidence>
<dbReference type="PANTHER" id="PTHR19229:SF36">
    <property type="entry name" value="ATP-BINDING CASSETTE SUB-FAMILY A MEMBER 2"/>
    <property type="match status" value="1"/>
</dbReference>
<feature type="transmembrane region" description="Helical" evidence="10">
    <location>
        <begin position="714"/>
        <end position="736"/>
    </location>
</feature>
<sequence length="1989" mass="219595">MELKHLIIGLAIAFISYIVLEQQRSKKGIQEPPSLQAKIPVIGHIVGFARDGLRYLGKACEGSDEAIVTIDFIVSKLYLVNKSSAVAQVQRNAKVITFDPFLDSAAERMVNVSPRGLKLLTRKENGGGDLNRKIVKAMHPTLLGPGLDIANRNMINNLVKSVNELDSLKGKSFDLYAWAKHAITIASTDAVWGEQNPIRDPKIEEAFWDFEMHLRLLIVNVFPSIIARKAYLGREKVVAAFVKYYNEDGHKVASELAQTRWNVQHESGASTEDISRLEIATVLGVVSNTTPSSFWMLYDVYSRPALLAQLRDEVREHALRKNESGEMIIDLAAMRDNCPNLLATFQEVLRTHSNSAPTRFVTEDIVLGDKHLLKKGRILMMPSMNMNYEPSIWGDDSEDFDPTRFNKEILKQRPTSFMSFGTSPALCPGRHFASGEILGMAAMMLLRYDIIPVGGKWTMPKFWQGAIAASMPPPAEPFNVTITPRDEFVNTTWAYESTDGKGKFPLITGASGKTPVTLSNEIELLQTCKSSVRGVSGCFAAVNFHESPSNGGVWNYTIRTDGSLGERIFVNTEDNDAQIYALPLQHAVDALIASSEGSSIPLPQQYPYTDSTPEERERNITRLYMRTLIDILGLAYFIGFVGICYQLTGQMATEREIGMSQLIEAMMPNQRRWQPQAARLLSSHLAFDILYLPGWIISGAIVTRLNYPSSETGILIGYFIIAGLALSSWSIAFASLFRKAQLSGITVTIVSIVLAIIVQVQTPKSTGAIVVLSLLFPPMNFTLFVIYMAYWQRDNLAAVVSEAPPGSPWRVSGTVFFVLCAIQIVVYPLVGAFIERSLYGTASKARNMHHSAEYETARITNIQKQYSPGWFYTKIWSRFTKKQRETVHAVNDVSFTIRAGEIHVLLGANGAGKSTMMDLIAGLQSPTSGTIDINGSGGVGICPQKNVLWDKLTCEEHVYYFNQLKAEGQKGKSSDHQDLLSRCDLAHKISARSETLSGGQKRKLQLAMMLTGGSNLCLVDEVSSGIDPLSRRKVWDILLAERGHRAMLFTTHFLDEGDLLSDHITILSKGTLVASGTAVALKHKLGGGYRVKIYSEHQFKEPQDWSSIPRRNHADHVVYNLPDSSAAAVFVTRLEQLGVTDYRVSGPSIEDVFLKLSAEFNNDHTLHDDATPLTNVSSIQSEKGLELAKGRRISLGAQTWVLFRKRLTILRRNYLPHMAAVLIPVIAGGLVTLFLKGFNPLSCSPEAASSNEKIVSFATLNHVLDFPAGPASRVPTTLLGTLYPGLDNAIAPVASVDAFNEYVRSNYSRVFPGGYFDAQDGTPLFAWRGNYELDYAILTQNILDSSLLGSPIITSYQAFQVPWAPSAGKTLQFILYFGLAMSAYPGFFALYPTNERVAKVRALHYSNGIRAFPLWLAYTIFDFMFVMIVSVVTIVIFVGVSGALYAPGTLFVVFFLYGLAALLCSYVISLFVTSQLASFAFAAGMQCAFFLIYFIAYMATITYAPTEKVDDIVTIIHFTLGLITPSGNLLRSLLLTFNEFSLLCHGDERASYAGDITVYGGPILYLLVQSLFLLGFLVYYDSGYRPAFLSRKARSHDAEESEYADEDVYREAVRVEDCEDELRVCNISKSYGDNLAVDRVAFGVPRGEIFALLGPNGAGKSTSISLIRGDVHPSGGDVFLENESIVRHRAAARLHQGVCPQFDAMDSLTALEHLHFYARARGVADVDHNVEQVMNAVGLSAFRNRMASKLSGGNKRKLSLGIALIGNPSVLLVDEGSSGMDAGAKRIMWRTLSAVSSGRSLVLTTHSLEEADALGDRVGIMARRMLAIGTSDYLRRKHGDAYYVHLVHQDAPHTSDAKLNEIKDWIRINFPLASIEDRSFHGQIRFEVPNRAASIEDDTSSSVNGKKGARATVTPTDRNGISSLFEKLEASKEELGMEFYAVSQATLDQVFLNIVGKHNVQEEDYQKARMAIGAWGKTKAWLRKTAHDA</sequence>
<organism evidence="13 14">
    <name type="scientific">Aureobasidium melanogenum</name>
    <name type="common">Aureobasidium pullulans var. melanogenum</name>
    <dbReference type="NCBI Taxonomy" id="46634"/>
    <lineage>
        <taxon>Eukaryota</taxon>
        <taxon>Fungi</taxon>
        <taxon>Dikarya</taxon>
        <taxon>Ascomycota</taxon>
        <taxon>Pezizomycotina</taxon>
        <taxon>Dothideomycetes</taxon>
        <taxon>Dothideomycetidae</taxon>
        <taxon>Dothideales</taxon>
        <taxon>Saccotheciaceae</taxon>
        <taxon>Aureobasidium</taxon>
    </lineage>
</organism>
<dbReference type="CDD" id="cd03263">
    <property type="entry name" value="ABC_subfamily_A"/>
    <property type="match status" value="2"/>
</dbReference>
<evidence type="ECO:0000256" key="10">
    <source>
        <dbReference type="SAM" id="Phobius"/>
    </source>
</evidence>
<keyword evidence="3" id="KW-0813">Transport</keyword>
<proteinExistence type="inferred from homology"/>
<dbReference type="Gene3D" id="1.10.630.10">
    <property type="entry name" value="Cytochrome P450"/>
    <property type="match status" value="1"/>
</dbReference>
<keyword evidence="10" id="KW-0472">Membrane</keyword>
<evidence type="ECO:0000313" key="13">
    <source>
        <dbReference type="EMBL" id="KAH0217288.1"/>
    </source>
</evidence>